<dbReference type="PANTHER" id="PTHR11827:SF53">
    <property type="entry name" value="K+_CL-COTRANSPORTER"/>
    <property type="match status" value="1"/>
</dbReference>
<evidence type="ECO:0000256" key="1">
    <source>
        <dbReference type="ARBA" id="ARBA00004141"/>
    </source>
</evidence>
<feature type="domain" description="Amino acid permease/ SLC12A" evidence="7">
    <location>
        <begin position="18"/>
        <end position="255"/>
    </location>
</feature>
<evidence type="ECO:0000256" key="2">
    <source>
        <dbReference type="ARBA" id="ARBA00022692"/>
    </source>
</evidence>
<keyword evidence="4 6" id="KW-0472">Membrane</keyword>
<keyword evidence="3 6" id="KW-1133">Transmembrane helix</keyword>
<comment type="caution">
    <text evidence="8">The sequence shown here is derived from an EMBL/GenBank/DDBJ whole genome shotgun (WGS) entry which is preliminary data.</text>
</comment>
<evidence type="ECO:0000256" key="3">
    <source>
        <dbReference type="ARBA" id="ARBA00022989"/>
    </source>
</evidence>
<protein>
    <recommendedName>
        <fullName evidence="7">Amino acid permease/ SLC12A domain-containing protein</fullName>
    </recommendedName>
</protein>
<dbReference type="InterPro" id="IPR004842">
    <property type="entry name" value="SLC12A_fam"/>
</dbReference>
<dbReference type="Gene3D" id="1.20.1740.10">
    <property type="entry name" value="Amino acid/polyamine transporter I"/>
    <property type="match status" value="1"/>
</dbReference>
<evidence type="ECO:0000256" key="6">
    <source>
        <dbReference type="SAM" id="Phobius"/>
    </source>
</evidence>
<feature type="transmembrane region" description="Helical" evidence="6">
    <location>
        <begin position="77"/>
        <end position="97"/>
    </location>
</feature>
<proteinExistence type="predicted"/>
<feature type="transmembrane region" description="Helical" evidence="6">
    <location>
        <begin position="194"/>
        <end position="211"/>
    </location>
</feature>
<evidence type="ECO:0000256" key="4">
    <source>
        <dbReference type="ARBA" id="ARBA00023136"/>
    </source>
</evidence>
<evidence type="ECO:0000259" key="7">
    <source>
        <dbReference type="Pfam" id="PF00324"/>
    </source>
</evidence>
<feature type="transmembrane region" description="Helical" evidence="6">
    <location>
        <begin position="55"/>
        <end position="71"/>
    </location>
</feature>
<dbReference type="GO" id="GO:0016020">
    <property type="term" value="C:membrane"/>
    <property type="evidence" value="ECO:0007669"/>
    <property type="project" value="UniProtKB-SubCell"/>
</dbReference>
<accession>A0ABD2JAU5</accession>
<keyword evidence="9" id="KW-1185">Reference proteome</keyword>
<evidence type="ECO:0000313" key="8">
    <source>
        <dbReference type="EMBL" id="KAL3087667.1"/>
    </source>
</evidence>
<name>A0ABD2JAU5_9BILA</name>
<keyword evidence="2 6" id="KW-0812">Transmembrane</keyword>
<dbReference type="Pfam" id="PF00324">
    <property type="entry name" value="AA_permease"/>
    <property type="match status" value="1"/>
</dbReference>
<feature type="transmembrane region" description="Helical" evidence="6">
    <location>
        <begin position="20"/>
        <end position="43"/>
    </location>
</feature>
<organism evidence="8 9">
    <name type="scientific">Heterodera trifolii</name>
    <dbReference type="NCBI Taxonomy" id="157864"/>
    <lineage>
        <taxon>Eukaryota</taxon>
        <taxon>Metazoa</taxon>
        <taxon>Ecdysozoa</taxon>
        <taxon>Nematoda</taxon>
        <taxon>Chromadorea</taxon>
        <taxon>Rhabditida</taxon>
        <taxon>Tylenchina</taxon>
        <taxon>Tylenchomorpha</taxon>
        <taxon>Tylenchoidea</taxon>
        <taxon>Heteroderidae</taxon>
        <taxon>Heteroderinae</taxon>
        <taxon>Heterodera</taxon>
    </lineage>
</organism>
<feature type="transmembrane region" description="Helical" evidence="6">
    <location>
        <begin position="231"/>
        <end position="252"/>
    </location>
</feature>
<dbReference type="InterPro" id="IPR004841">
    <property type="entry name" value="AA-permease/SLC12A_dom"/>
</dbReference>
<dbReference type="PANTHER" id="PTHR11827">
    <property type="entry name" value="SOLUTE CARRIER FAMILY 12, CATION COTRANSPORTERS"/>
    <property type="match status" value="1"/>
</dbReference>
<dbReference type="EMBL" id="JBICBT010001016">
    <property type="protein sequence ID" value="KAL3087667.1"/>
    <property type="molecule type" value="Genomic_DNA"/>
</dbReference>
<dbReference type="Proteomes" id="UP001620626">
    <property type="component" value="Unassembled WGS sequence"/>
</dbReference>
<sequence length="311" mass="33811">MSSKGVCLLTIQHFLGVTMFIRLAWITFLTCISVSAVATNGVVEGGGAYFIISRNLGPAFGTAVGILFYLANTVATSMYLIGGIEILLLYLCLGMTIGGRNAQTDTGFLGMMSNNLRLYATFVLIVVHNRCDGCSFCQTSCTFSLVCVILSVLACYAGAVEKTITGIGQQYLLRKQFHPNYSDPNKAFQDFKTSFFLIMAIYFSAVTGILTGTNMSGNLANPQKSMPWGTIAAKLTTTIIYLSMAFVFGATIKPELNREKEHAKTEQVVGRDGGRRKKSDERHRRLTAGARRAPANQSTACGSRADFFRSP</sequence>
<comment type="subcellular location">
    <subcellularLocation>
        <location evidence="1">Membrane</location>
        <topology evidence="1">Multi-pass membrane protein</topology>
    </subcellularLocation>
</comment>
<evidence type="ECO:0000256" key="5">
    <source>
        <dbReference type="SAM" id="MobiDB-lite"/>
    </source>
</evidence>
<reference evidence="8 9" key="1">
    <citation type="submission" date="2024-10" db="EMBL/GenBank/DDBJ databases">
        <authorList>
            <person name="Kim D."/>
        </authorList>
    </citation>
    <scope>NUCLEOTIDE SEQUENCE [LARGE SCALE GENOMIC DNA]</scope>
    <source>
        <strain evidence="8">BH-2024</strain>
    </source>
</reference>
<evidence type="ECO:0000313" key="9">
    <source>
        <dbReference type="Proteomes" id="UP001620626"/>
    </source>
</evidence>
<gene>
    <name evidence="8" type="ORF">niasHT_028973</name>
</gene>
<feature type="region of interest" description="Disordered" evidence="5">
    <location>
        <begin position="260"/>
        <end position="311"/>
    </location>
</feature>
<dbReference type="AlphaFoldDB" id="A0ABD2JAU5"/>